<comment type="pathway">
    <text evidence="2">Organic acid metabolism; glycolate biosynthesis; glycolate from 2-phosphoglycolate: step 1/1.</text>
</comment>
<comment type="catalytic activity">
    <reaction evidence="1">
        <text>2-phosphoglycolate + H2O = glycolate + phosphate</text>
        <dbReference type="Rhea" id="RHEA:14369"/>
        <dbReference type="ChEBI" id="CHEBI:15377"/>
        <dbReference type="ChEBI" id="CHEBI:29805"/>
        <dbReference type="ChEBI" id="CHEBI:43474"/>
        <dbReference type="ChEBI" id="CHEBI:58033"/>
        <dbReference type="EC" id="3.1.3.18"/>
    </reaction>
</comment>
<sequence length="251" mass="28937">MDTMNVKHFKCFAPLVADFFDIKDQTRFLEVWNNVNLYSKTRGTNRFKGLLFSFEKYGYQGNFSRFKQWVETAEELSNRSLQQEITRQSSSDLVQALAWSEAVNQAIKGLRGEDKPYLNVPRSLSFIQQFADIAIVSSANNQAILDEWQRHRLIDYTNYIYGQNEGSKARCLGLLKEKGYLSNHILMVGDSPGDLEAAQTQGVHFFPILCNYENESWDELVLRALGKLLSNEYDLAYQNQLVEKFNQNLTA</sequence>
<gene>
    <name evidence="5" type="ORF">IHV77_05800</name>
</gene>
<evidence type="ECO:0000313" key="5">
    <source>
        <dbReference type="EMBL" id="QPB43682.1"/>
    </source>
</evidence>
<dbReference type="Pfam" id="PF13419">
    <property type="entry name" value="HAD_2"/>
    <property type="match status" value="1"/>
</dbReference>
<dbReference type="InterPro" id="IPR023214">
    <property type="entry name" value="HAD_sf"/>
</dbReference>
<dbReference type="SUPFAM" id="SSF56784">
    <property type="entry name" value="HAD-like"/>
    <property type="match status" value="1"/>
</dbReference>
<keyword evidence="5" id="KW-0378">Hydrolase</keyword>
<dbReference type="Gene3D" id="1.10.150.240">
    <property type="entry name" value="Putative phosphatase, domain 2"/>
    <property type="match status" value="1"/>
</dbReference>
<accession>A0ABX6V004</accession>
<evidence type="ECO:0000256" key="1">
    <source>
        <dbReference type="ARBA" id="ARBA00000830"/>
    </source>
</evidence>
<dbReference type="Gene3D" id="3.40.50.1000">
    <property type="entry name" value="HAD superfamily/HAD-like"/>
    <property type="match status" value="1"/>
</dbReference>
<evidence type="ECO:0000256" key="3">
    <source>
        <dbReference type="ARBA" id="ARBA00006171"/>
    </source>
</evidence>
<organism evidence="5 6">
    <name type="scientific">Rodentibacter haemolyticus</name>
    <dbReference type="NCBI Taxonomy" id="2778911"/>
    <lineage>
        <taxon>Bacteria</taxon>
        <taxon>Pseudomonadati</taxon>
        <taxon>Pseudomonadota</taxon>
        <taxon>Gammaproteobacteria</taxon>
        <taxon>Pasteurellales</taxon>
        <taxon>Pasteurellaceae</taxon>
        <taxon>Rodentibacter</taxon>
    </lineage>
</organism>
<dbReference type="EMBL" id="CP063056">
    <property type="protein sequence ID" value="QPB43682.1"/>
    <property type="molecule type" value="Genomic_DNA"/>
</dbReference>
<dbReference type="PANTHER" id="PTHR43434">
    <property type="entry name" value="PHOSPHOGLYCOLATE PHOSPHATASE"/>
    <property type="match status" value="1"/>
</dbReference>
<dbReference type="PANTHER" id="PTHR43434:SF1">
    <property type="entry name" value="PHOSPHOGLYCOLATE PHOSPHATASE"/>
    <property type="match status" value="1"/>
</dbReference>
<keyword evidence="6" id="KW-1185">Reference proteome</keyword>
<dbReference type="InterPro" id="IPR041492">
    <property type="entry name" value="HAD_2"/>
</dbReference>
<evidence type="ECO:0000313" key="6">
    <source>
        <dbReference type="Proteomes" id="UP000663069"/>
    </source>
</evidence>
<dbReference type="Proteomes" id="UP000663069">
    <property type="component" value="Chromosome"/>
</dbReference>
<comment type="similarity">
    <text evidence="3">Belongs to the HAD-like hydrolase superfamily. CbbY/CbbZ/Gph/YieH family.</text>
</comment>
<dbReference type="InterPro" id="IPR036412">
    <property type="entry name" value="HAD-like_sf"/>
</dbReference>
<evidence type="ECO:0000256" key="4">
    <source>
        <dbReference type="ARBA" id="ARBA00013078"/>
    </source>
</evidence>
<dbReference type="GO" id="GO:0016787">
    <property type="term" value="F:hydrolase activity"/>
    <property type="evidence" value="ECO:0007669"/>
    <property type="project" value="UniProtKB-KW"/>
</dbReference>
<proteinExistence type="inferred from homology"/>
<dbReference type="InterPro" id="IPR050155">
    <property type="entry name" value="HAD-like_hydrolase_sf"/>
</dbReference>
<reference evidence="5 6" key="1">
    <citation type="submission" date="2020-10" db="EMBL/GenBank/DDBJ databases">
        <title>Genome Sequencing of Rodentibacter spp. strain DSM111151.</title>
        <authorList>
            <person name="Benga L."/>
            <person name="Lautwein T."/>
        </authorList>
    </citation>
    <scope>NUCLEOTIDE SEQUENCE [LARGE SCALE GENOMIC DNA]</scope>
    <source>
        <strain evidence="5 6">DSM 111151</strain>
    </source>
</reference>
<dbReference type="EC" id="3.1.3.18" evidence="4"/>
<name>A0ABX6V004_9PAST</name>
<protein>
    <recommendedName>
        <fullName evidence="4">phosphoglycolate phosphatase</fullName>
        <ecNumber evidence="4">3.1.3.18</ecNumber>
    </recommendedName>
</protein>
<dbReference type="InterPro" id="IPR023198">
    <property type="entry name" value="PGP-like_dom2"/>
</dbReference>
<evidence type="ECO:0000256" key="2">
    <source>
        <dbReference type="ARBA" id="ARBA00004818"/>
    </source>
</evidence>